<evidence type="ECO:0000256" key="1">
    <source>
        <dbReference type="SAM" id="Phobius"/>
    </source>
</evidence>
<feature type="transmembrane region" description="Helical" evidence="1">
    <location>
        <begin position="12"/>
        <end position="29"/>
    </location>
</feature>
<keyword evidence="1" id="KW-0472">Membrane</keyword>
<keyword evidence="1" id="KW-0812">Transmembrane</keyword>
<accession>A0A3B0UWV4</accession>
<sequence>MKHFSQRAVVRTVFALVILLAGIAMVPYIDRPVAALEWRMMAGVYAPELIVHEAEGAPGSAFAFTGSGFPANNIATVFANGRFLGRVRTDGDGSAQFIVQSPAGEVSGQFDITMEVDMNASATQSFVLSQSAPLVMPPTGFTGPVFNVRNRFFPR</sequence>
<proteinExistence type="predicted"/>
<dbReference type="EMBL" id="UOEU01000109">
    <property type="protein sequence ID" value="VAW30902.1"/>
    <property type="molecule type" value="Genomic_DNA"/>
</dbReference>
<organism evidence="2">
    <name type="scientific">hydrothermal vent metagenome</name>
    <dbReference type="NCBI Taxonomy" id="652676"/>
    <lineage>
        <taxon>unclassified sequences</taxon>
        <taxon>metagenomes</taxon>
        <taxon>ecological metagenomes</taxon>
    </lineage>
</organism>
<reference evidence="2" key="1">
    <citation type="submission" date="2018-06" db="EMBL/GenBank/DDBJ databases">
        <authorList>
            <person name="Zhirakovskaya E."/>
        </authorList>
    </citation>
    <scope>NUCLEOTIDE SEQUENCE</scope>
</reference>
<name>A0A3B0UWV4_9ZZZZ</name>
<protein>
    <submittedName>
        <fullName evidence="2">Uncharacterized protein</fullName>
    </submittedName>
</protein>
<evidence type="ECO:0000313" key="2">
    <source>
        <dbReference type="EMBL" id="VAW30902.1"/>
    </source>
</evidence>
<keyword evidence="1" id="KW-1133">Transmembrane helix</keyword>
<gene>
    <name evidence="2" type="ORF">MNBD_CHLOROFLEXI01-1820</name>
</gene>
<dbReference type="AlphaFoldDB" id="A0A3B0UWV4"/>